<feature type="compositionally biased region" description="Basic and acidic residues" evidence="1">
    <location>
        <begin position="30"/>
        <end position="39"/>
    </location>
</feature>
<evidence type="ECO:0000313" key="4">
    <source>
        <dbReference type="Proteomes" id="UP001237011"/>
    </source>
</evidence>
<feature type="chain" id="PRO_5046408977" description="Lipoprotein" evidence="2">
    <location>
        <begin position="24"/>
        <end position="202"/>
    </location>
</feature>
<feature type="region of interest" description="Disordered" evidence="1">
    <location>
        <begin position="30"/>
        <end position="62"/>
    </location>
</feature>
<keyword evidence="4" id="KW-1185">Reference proteome</keyword>
<sequence length="202" mass="22373">MKKLSKLLLLPLGLGASLLPIVAVSCNSEDTKEKKESDQKPTTNNNTNNSNTTNEIAPDEVSKTPEAPATLAEVNKNVVVKQWKHINEDSSHVKKYKTLTKDDLTKFTAGFITSLYQPELELTNNSASTYDANVISQEANNESGEILVKVELTNKQDNTKQEVTLTYQAGKISETERLLDAIGEKVTADDFKWLNLQILGMF</sequence>
<organism evidence="3 4">
    <name type="scientific">Mycoplasma seminis</name>
    <dbReference type="NCBI Taxonomy" id="512749"/>
    <lineage>
        <taxon>Bacteria</taxon>
        <taxon>Bacillati</taxon>
        <taxon>Mycoplasmatota</taxon>
        <taxon>Mollicutes</taxon>
        <taxon>Mycoplasmataceae</taxon>
        <taxon>Mycoplasma</taxon>
    </lineage>
</organism>
<gene>
    <name evidence="3" type="ORF">Q8852_03150</name>
</gene>
<dbReference type="RefSeq" id="WP_305937731.1">
    <property type="nucleotide sequence ID" value="NZ_CP132191.1"/>
</dbReference>
<accession>A0ABY9H9P2</accession>
<dbReference type="Proteomes" id="UP001237011">
    <property type="component" value="Chromosome"/>
</dbReference>
<proteinExistence type="predicted"/>
<feature type="compositionally biased region" description="Low complexity" evidence="1">
    <location>
        <begin position="42"/>
        <end position="54"/>
    </location>
</feature>
<keyword evidence="2" id="KW-0732">Signal</keyword>
<dbReference type="PROSITE" id="PS51257">
    <property type="entry name" value="PROKAR_LIPOPROTEIN"/>
    <property type="match status" value="1"/>
</dbReference>
<dbReference type="EMBL" id="CP132191">
    <property type="protein sequence ID" value="WLP85295.1"/>
    <property type="molecule type" value="Genomic_DNA"/>
</dbReference>
<name>A0ABY9H9P2_9MOLU</name>
<evidence type="ECO:0000313" key="3">
    <source>
        <dbReference type="EMBL" id="WLP85295.1"/>
    </source>
</evidence>
<reference evidence="3" key="1">
    <citation type="submission" date="2023-08" db="EMBL/GenBank/DDBJ databases">
        <title>Complete genome sequence of Mycoplasma seminis 2200.</title>
        <authorList>
            <person name="Spergser J."/>
        </authorList>
    </citation>
    <scope>NUCLEOTIDE SEQUENCE [LARGE SCALE GENOMIC DNA]</scope>
    <source>
        <strain evidence="3">2200</strain>
    </source>
</reference>
<evidence type="ECO:0008006" key="5">
    <source>
        <dbReference type="Google" id="ProtNLM"/>
    </source>
</evidence>
<evidence type="ECO:0000256" key="2">
    <source>
        <dbReference type="SAM" id="SignalP"/>
    </source>
</evidence>
<protein>
    <recommendedName>
        <fullName evidence="5">Lipoprotein</fullName>
    </recommendedName>
</protein>
<feature type="signal peptide" evidence="2">
    <location>
        <begin position="1"/>
        <end position="23"/>
    </location>
</feature>
<evidence type="ECO:0000256" key="1">
    <source>
        <dbReference type="SAM" id="MobiDB-lite"/>
    </source>
</evidence>